<protein>
    <submittedName>
        <fullName evidence="1">Uncharacterized protein</fullName>
    </submittedName>
</protein>
<proteinExistence type="predicted"/>
<name>A0ACC2SKA7_9FUNG</name>
<reference evidence="1" key="1">
    <citation type="submission" date="2022-04" db="EMBL/GenBank/DDBJ databases">
        <title>Genome of the entomopathogenic fungus Entomophthora muscae.</title>
        <authorList>
            <person name="Elya C."/>
            <person name="Lovett B.R."/>
            <person name="Lee E."/>
            <person name="Macias A.M."/>
            <person name="Hajek A.E."/>
            <person name="De Bivort B.L."/>
            <person name="Kasson M.T."/>
            <person name="De Fine Licht H.H."/>
            <person name="Stajich J.E."/>
        </authorList>
    </citation>
    <scope>NUCLEOTIDE SEQUENCE</scope>
    <source>
        <strain evidence="1">Berkeley</strain>
    </source>
</reference>
<gene>
    <name evidence="1" type="ORF">DSO57_1006598</name>
</gene>
<dbReference type="Proteomes" id="UP001165960">
    <property type="component" value="Unassembled WGS sequence"/>
</dbReference>
<sequence>MVLSLLIKGSRTVFYSTSLFGIACGLNALQIFTIPLWPFSGSLSYWINSTLAGCLWRVMQFIFEDVKGGRVTYSGDKLESDQSALVTCNHRSWSDFYMLNAVSSRLGMMPYNRYFVKDSLKHIPFFGWGMYLMGMLMVRRSWDSDQKKIDRVFSDLVDNKRPVWLISFIEGSRYTTEKCLEAQEFCRSRNLPVLEHVLFPRTKGIMASISKLRHSHVKYLYDFTIAYQQEGKPFGKAPNLIDIHTVDHLSPPYHFHMHIEKHRLEDLPTNPAELNKWIIQLYQRKDTLLSHLAEKGWTANLDPCLNLRPTP</sequence>
<organism evidence="1 2">
    <name type="scientific">Entomophthora muscae</name>
    <dbReference type="NCBI Taxonomy" id="34485"/>
    <lineage>
        <taxon>Eukaryota</taxon>
        <taxon>Fungi</taxon>
        <taxon>Fungi incertae sedis</taxon>
        <taxon>Zoopagomycota</taxon>
        <taxon>Entomophthoromycotina</taxon>
        <taxon>Entomophthoromycetes</taxon>
        <taxon>Entomophthorales</taxon>
        <taxon>Entomophthoraceae</taxon>
        <taxon>Entomophthora</taxon>
    </lineage>
</organism>
<evidence type="ECO:0000313" key="1">
    <source>
        <dbReference type="EMBL" id="KAJ9062821.1"/>
    </source>
</evidence>
<keyword evidence="2" id="KW-1185">Reference proteome</keyword>
<accession>A0ACC2SKA7</accession>
<evidence type="ECO:0000313" key="2">
    <source>
        <dbReference type="Proteomes" id="UP001165960"/>
    </source>
</evidence>
<comment type="caution">
    <text evidence="1">The sequence shown here is derived from an EMBL/GenBank/DDBJ whole genome shotgun (WGS) entry which is preliminary data.</text>
</comment>
<dbReference type="EMBL" id="QTSX02004989">
    <property type="protein sequence ID" value="KAJ9062821.1"/>
    <property type="molecule type" value="Genomic_DNA"/>
</dbReference>